<evidence type="ECO:0000313" key="1">
    <source>
        <dbReference type="EMBL" id="CAG2063718.1"/>
    </source>
</evidence>
<accession>A0ABN7PAP7</accession>
<evidence type="ECO:0000313" key="2">
    <source>
        <dbReference type="Proteomes" id="UP001153148"/>
    </source>
</evidence>
<sequence length="77" mass="8205">MGAWRYSPNICSADKLFNECPSDVLNRCSAGGASTSYHEGPLWYSTGTPDRDSNLDLPVIGSLVYCESGSALDNAVT</sequence>
<protein>
    <submittedName>
        <fullName evidence="1">Uncharacterized protein</fullName>
    </submittedName>
</protein>
<name>A0ABN7PAP7_TIMPD</name>
<comment type="caution">
    <text evidence="1">The sequence shown here is derived from an EMBL/GenBank/DDBJ whole genome shotgun (WGS) entry which is preliminary data.</text>
</comment>
<proteinExistence type="predicted"/>
<keyword evidence="2" id="KW-1185">Reference proteome</keyword>
<dbReference type="Proteomes" id="UP001153148">
    <property type="component" value="Unassembled WGS sequence"/>
</dbReference>
<gene>
    <name evidence="1" type="ORF">TPAB3V08_LOCUS10665</name>
</gene>
<dbReference type="EMBL" id="CAJPIN010028417">
    <property type="protein sequence ID" value="CAG2063718.1"/>
    <property type="molecule type" value="Genomic_DNA"/>
</dbReference>
<organism evidence="1 2">
    <name type="scientific">Timema podura</name>
    <name type="common">Walking stick</name>
    <dbReference type="NCBI Taxonomy" id="61482"/>
    <lineage>
        <taxon>Eukaryota</taxon>
        <taxon>Metazoa</taxon>
        <taxon>Ecdysozoa</taxon>
        <taxon>Arthropoda</taxon>
        <taxon>Hexapoda</taxon>
        <taxon>Insecta</taxon>
        <taxon>Pterygota</taxon>
        <taxon>Neoptera</taxon>
        <taxon>Polyneoptera</taxon>
        <taxon>Phasmatodea</taxon>
        <taxon>Timematodea</taxon>
        <taxon>Timematoidea</taxon>
        <taxon>Timematidae</taxon>
        <taxon>Timema</taxon>
    </lineage>
</organism>
<reference evidence="1" key="1">
    <citation type="submission" date="2021-03" db="EMBL/GenBank/DDBJ databases">
        <authorList>
            <person name="Tran Van P."/>
        </authorList>
    </citation>
    <scope>NUCLEOTIDE SEQUENCE</scope>
</reference>